<dbReference type="Gene3D" id="3.90.1200.10">
    <property type="match status" value="1"/>
</dbReference>
<dbReference type="InterPro" id="IPR011009">
    <property type="entry name" value="Kinase-like_dom_sf"/>
</dbReference>
<gene>
    <name evidence="2" type="ORF">UFOPK3001_02498</name>
</gene>
<dbReference type="AlphaFoldDB" id="A0A6J7A0J7"/>
<evidence type="ECO:0000259" key="1">
    <source>
        <dbReference type="Pfam" id="PF01636"/>
    </source>
</evidence>
<sequence length="271" mass="29464">MTTSSDPAPVTEGIEIPLPGGMGSGGLVVRVGDTVRRPMVAQTAPVEAFLSHLASVGFDGAPEPLGRDAKGRSILTWMPGDVALPPFPAWVATDEALVSVALLQRRMHDASRSFAFRPLAPWYRPNLPDAGPGAIVCHNDLCVENVVLVDGRASAFIDFDFSAPSDPLLDIAIACRHWVPFKDPVDVVDGFAGVDQMRRFALFCDAHGLSETQQAEVVAHGLGFLDRALVTMHAKATEGLPLYVAVWENGYEKQNRRSHEWLRRFGETLLR</sequence>
<proteinExistence type="predicted"/>
<dbReference type="Pfam" id="PF01636">
    <property type="entry name" value="APH"/>
    <property type="match status" value="1"/>
</dbReference>
<accession>A0A6J7A0J7</accession>
<dbReference type="SUPFAM" id="SSF56112">
    <property type="entry name" value="Protein kinase-like (PK-like)"/>
    <property type="match status" value="1"/>
</dbReference>
<evidence type="ECO:0000313" key="2">
    <source>
        <dbReference type="EMBL" id="CAB4826371.1"/>
    </source>
</evidence>
<dbReference type="EMBL" id="CAFAAJ010000255">
    <property type="protein sequence ID" value="CAB4826371.1"/>
    <property type="molecule type" value="Genomic_DNA"/>
</dbReference>
<feature type="domain" description="Aminoglycoside phosphotransferase" evidence="1">
    <location>
        <begin position="122"/>
        <end position="186"/>
    </location>
</feature>
<name>A0A6J7A0J7_9ZZZZ</name>
<dbReference type="InterPro" id="IPR002575">
    <property type="entry name" value="Aminoglycoside_PTrfase"/>
</dbReference>
<reference evidence="2" key="1">
    <citation type="submission" date="2020-05" db="EMBL/GenBank/DDBJ databases">
        <authorList>
            <person name="Chiriac C."/>
            <person name="Salcher M."/>
            <person name="Ghai R."/>
            <person name="Kavagutti S V."/>
        </authorList>
    </citation>
    <scope>NUCLEOTIDE SEQUENCE</scope>
</reference>
<organism evidence="2">
    <name type="scientific">freshwater metagenome</name>
    <dbReference type="NCBI Taxonomy" id="449393"/>
    <lineage>
        <taxon>unclassified sequences</taxon>
        <taxon>metagenomes</taxon>
        <taxon>ecological metagenomes</taxon>
    </lineage>
</organism>
<protein>
    <submittedName>
        <fullName evidence="2">Unannotated protein</fullName>
    </submittedName>
</protein>